<dbReference type="Proteomes" id="UP001501532">
    <property type="component" value="Unassembled WGS sequence"/>
</dbReference>
<name>A0ABP6LID4_9ACTN</name>
<evidence type="ECO:0000313" key="3">
    <source>
        <dbReference type="Proteomes" id="UP001501532"/>
    </source>
</evidence>
<dbReference type="EMBL" id="BAAAUF010000018">
    <property type="protein sequence ID" value="GAA3041642.1"/>
    <property type="molecule type" value="Genomic_DNA"/>
</dbReference>
<protein>
    <submittedName>
        <fullName evidence="2">Uncharacterized protein</fullName>
    </submittedName>
</protein>
<gene>
    <name evidence="2" type="ORF">GCM10010448_25320</name>
</gene>
<evidence type="ECO:0000313" key="2">
    <source>
        <dbReference type="EMBL" id="GAA3041642.1"/>
    </source>
</evidence>
<organism evidence="2 3">
    <name type="scientific">Streptomyces glomeratus</name>
    <dbReference type="NCBI Taxonomy" id="284452"/>
    <lineage>
        <taxon>Bacteria</taxon>
        <taxon>Bacillati</taxon>
        <taxon>Actinomycetota</taxon>
        <taxon>Actinomycetes</taxon>
        <taxon>Kitasatosporales</taxon>
        <taxon>Streptomycetaceae</taxon>
        <taxon>Streptomyces</taxon>
    </lineage>
</organism>
<comment type="caution">
    <text evidence="2">The sequence shown here is derived from an EMBL/GenBank/DDBJ whole genome shotgun (WGS) entry which is preliminary data.</text>
</comment>
<reference evidence="3" key="1">
    <citation type="journal article" date="2019" name="Int. J. Syst. Evol. Microbiol.">
        <title>The Global Catalogue of Microorganisms (GCM) 10K type strain sequencing project: providing services to taxonomists for standard genome sequencing and annotation.</title>
        <authorList>
            <consortium name="The Broad Institute Genomics Platform"/>
            <consortium name="The Broad Institute Genome Sequencing Center for Infectious Disease"/>
            <person name="Wu L."/>
            <person name="Ma J."/>
        </authorList>
    </citation>
    <scope>NUCLEOTIDE SEQUENCE [LARGE SCALE GENOMIC DNA]</scope>
    <source>
        <strain evidence="3">JCM 9091</strain>
    </source>
</reference>
<sequence>MWDLYRCIVVHPVFAGRVFPGSLAPAPPGGQRPGPTKGTGRPDIASPSLGATLREDVREGPVTFGGTLRSALPAAGRWALVSPARRAGASWPP</sequence>
<evidence type="ECO:0000256" key="1">
    <source>
        <dbReference type="SAM" id="MobiDB-lite"/>
    </source>
</evidence>
<keyword evidence="3" id="KW-1185">Reference proteome</keyword>
<proteinExistence type="predicted"/>
<accession>A0ABP6LID4</accession>
<feature type="region of interest" description="Disordered" evidence="1">
    <location>
        <begin position="20"/>
        <end position="50"/>
    </location>
</feature>